<dbReference type="PANTHER" id="PTHR21301:SF11">
    <property type="entry name" value="GIY-YIG DOMAIN-CONTAINING PROTEIN"/>
    <property type="match status" value="1"/>
</dbReference>
<dbReference type="AlphaFoldDB" id="A0A7D9EIL3"/>
<name>A0A7D9EIL3_PARCT</name>
<dbReference type="EMBL" id="CACRXK020006417">
    <property type="protein sequence ID" value="CAB4009326.1"/>
    <property type="molecule type" value="Genomic_DNA"/>
</dbReference>
<organism evidence="1 2">
    <name type="scientific">Paramuricea clavata</name>
    <name type="common">Red gorgonian</name>
    <name type="synonym">Violescent sea-whip</name>
    <dbReference type="NCBI Taxonomy" id="317549"/>
    <lineage>
        <taxon>Eukaryota</taxon>
        <taxon>Metazoa</taxon>
        <taxon>Cnidaria</taxon>
        <taxon>Anthozoa</taxon>
        <taxon>Octocorallia</taxon>
        <taxon>Malacalcyonacea</taxon>
        <taxon>Plexauridae</taxon>
        <taxon>Paramuricea</taxon>
    </lineage>
</organism>
<dbReference type="OrthoDB" id="6782675at2759"/>
<comment type="caution">
    <text evidence="1">The sequence shown here is derived from an EMBL/GenBank/DDBJ whole genome shotgun (WGS) entry which is preliminary data.</text>
</comment>
<gene>
    <name evidence="1" type="ORF">PACLA_8A048386</name>
</gene>
<keyword evidence="2" id="KW-1185">Reference proteome</keyword>
<dbReference type="Proteomes" id="UP001152795">
    <property type="component" value="Unassembled WGS sequence"/>
</dbReference>
<evidence type="ECO:0000313" key="2">
    <source>
        <dbReference type="Proteomes" id="UP001152795"/>
    </source>
</evidence>
<dbReference type="PANTHER" id="PTHR21301">
    <property type="entry name" value="REVERSE TRANSCRIPTASE"/>
    <property type="match status" value="1"/>
</dbReference>
<sequence length="378" mass="43057">MVDQDSLSKLDQAISSRCGHLRSTIIERHEKKSRWRSTSDSEHSIMNKWVVNVSQRNLSNNEIDLLRKGLNFVGTPRRVPKKEILASVEQGIKDLTEEAKNDIRAGVFSILKHAKPLSTQNLTRGERKAVKDLKSEDTIIITKADKGNAVVIMDKAKYTEQVNEMLGDQTVYTRITDKRRNPTKRTETDLENILKELRRSKNITDREYWQLRAFDSSPATFYGLPKVHKVSLICNQDHYTLSESSVDVIPLRPINSNIGSPTYSLSKYLAKLLKTFCAKNEFSISNGKEFADFAKSQTLGTDETIVSFDVVSLFTSIPVPFALHIVQKKLKETDSWKSHTALKEEQVVKLLKFLLNNCYFKFNETHYHQKSGCAMGSP</sequence>
<evidence type="ECO:0000313" key="1">
    <source>
        <dbReference type="EMBL" id="CAB4009326.1"/>
    </source>
</evidence>
<feature type="non-terminal residue" evidence="1">
    <location>
        <position position="378"/>
    </location>
</feature>
<reference evidence="1" key="1">
    <citation type="submission" date="2020-04" db="EMBL/GenBank/DDBJ databases">
        <authorList>
            <person name="Alioto T."/>
            <person name="Alioto T."/>
            <person name="Gomez Garrido J."/>
        </authorList>
    </citation>
    <scope>NUCLEOTIDE SEQUENCE</scope>
    <source>
        <strain evidence="1">A484AB</strain>
    </source>
</reference>
<proteinExistence type="predicted"/>
<accession>A0A7D9EIL3</accession>
<protein>
    <submittedName>
        <fullName evidence="1">Uncharacterized protein</fullName>
    </submittedName>
</protein>